<accession>A0A6M0CX39</accession>
<evidence type="ECO:0000313" key="4">
    <source>
        <dbReference type="Proteomes" id="UP000480410"/>
    </source>
</evidence>
<dbReference type="Proteomes" id="UP000480410">
    <property type="component" value="Unassembled WGS sequence"/>
</dbReference>
<name>A0A6M0CX39_9PSED</name>
<evidence type="ECO:0000256" key="1">
    <source>
        <dbReference type="SAM" id="MobiDB-lite"/>
    </source>
</evidence>
<dbReference type="AlphaFoldDB" id="A0A6M0CX39"/>
<dbReference type="EMBL" id="JAAHBV010000102">
    <property type="protein sequence ID" value="NER59657.1"/>
    <property type="molecule type" value="Genomic_DNA"/>
</dbReference>
<sequence>MPITPAKTLHTQLIRERLPGWLKHTTAANFDDLQQQLALAHNNADTEPDWLANSLPESREAVQAARSRYRDSNRILARTLKPLKGVLAFAEPLLQAHLDQALSQAVDLHSSYLVVYDNDPAYWALAPRMSSRKQSLLQAALQNFGDSVAFIGRSTITLANRSTGITATEPTHPHTRTGLQPAAFVKLCRELDLGGQYQQHLRDVFETPASKDQVRLDSMNANRDLLRLAVALARARQRISIPAGNAFESLLDDAHGAATGSTGLQANELSVYGVPLHHIVMFTLAAQGSAQSQTLLVYLPGELDDALTEHASLDAAQHYLKGRLSAPAFRSRFVRYAPLDKQHHLQAVLKRNLAQQASSSDGVWPPAAHASLYLRLAPIDSELFAFLQERHLQRLKADALVVVVSTAEADEQARAARLAEFETFSLNALNLAAMTVPGLGPVMLAVTAVQLAHEVYEGIEDWQDGDIDGAMMHLKSVALTTGMIVGTTVAIAVAPALIDAMIEVRMPDASPRLAKPDLAPYRLKVPPATDLVANAQGQYLHAERHYIKLGTDFYEQQFDVQQQQWRLRHPERAEAYQPALEHNGQGAWHTVHENPLSWSRATLLRRIGPLADGLSDTELDQACQVSGIRENTLRRLHADSLPLPPLLVDTLQRLKIGRSLRTGPATGAARKAVFDTRYAELAAPTARISALCERFPRLTPPLARYLLDSVAKVHLERWTVPATIPFKLLEEAASLTADIALTRAREGLFWPDLATTESTRLALLCLEHAPGWDTAVHLELRATNARGNLLQKIGSATQPPRRMLVHSTEGFQVFKDGAPLQAPDHDLYGAIFDAISPRYRLTMGLADKDALRQRILSMLARPDHELGTWLWSAQPRNWSYSGRLLGGSGRSRGYAGVSPAASSQEARYRNLYPLASAEEAQARLAQWEASGTPASETLRSLERALQRIKHSLSLWAAADAAARRHVKKSSLPGNGSRCAKYPKAERSSS</sequence>
<feature type="domain" description="Dermonecrotic toxin N-terminal" evidence="2">
    <location>
        <begin position="82"/>
        <end position="339"/>
    </location>
</feature>
<reference evidence="3 4" key="1">
    <citation type="submission" date="2020-02" db="EMBL/GenBank/DDBJ databases">
        <title>Broccoli isolated Pseudomonas sp.</title>
        <authorList>
            <person name="Fujikawa T."/>
            <person name="Sawada H."/>
        </authorList>
    </citation>
    <scope>NUCLEOTIDE SEQUENCE [LARGE SCALE GENOMIC DNA]</scope>
    <source>
        <strain evidence="3 4">MAFF212428</strain>
    </source>
</reference>
<organism evidence="3 4">
    <name type="scientific">Pseudomonas brassicae</name>
    <dbReference type="NCBI Taxonomy" id="2708063"/>
    <lineage>
        <taxon>Bacteria</taxon>
        <taxon>Pseudomonadati</taxon>
        <taxon>Pseudomonadota</taxon>
        <taxon>Gammaproteobacteria</taxon>
        <taxon>Pseudomonadales</taxon>
        <taxon>Pseudomonadaceae</taxon>
        <taxon>Pseudomonas</taxon>
    </lineage>
</organism>
<dbReference type="Pfam" id="PF20178">
    <property type="entry name" value="ToxA_N"/>
    <property type="match status" value="1"/>
</dbReference>
<dbReference type="InterPro" id="IPR046673">
    <property type="entry name" value="ToxA_N"/>
</dbReference>
<proteinExistence type="predicted"/>
<gene>
    <name evidence="3" type="ORF">G3435_05955</name>
</gene>
<evidence type="ECO:0000259" key="2">
    <source>
        <dbReference type="Pfam" id="PF20178"/>
    </source>
</evidence>
<evidence type="ECO:0000313" key="3">
    <source>
        <dbReference type="EMBL" id="NER59657.1"/>
    </source>
</evidence>
<protein>
    <recommendedName>
        <fullName evidence="2">Dermonecrotic toxin N-terminal domain-containing protein</fullName>
    </recommendedName>
</protein>
<feature type="region of interest" description="Disordered" evidence="1">
    <location>
        <begin position="966"/>
        <end position="989"/>
    </location>
</feature>
<comment type="caution">
    <text evidence="3">The sequence shown here is derived from an EMBL/GenBank/DDBJ whole genome shotgun (WGS) entry which is preliminary data.</text>
</comment>